<reference evidence="1" key="1">
    <citation type="submission" date="2021-02" db="EMBL/GenBank/DDBJ databases">
        <authorList>
            <person name="Nowell W R."/>
        </authorList>
    </citation>
    <scope>NUCLEOTIDE SEQUENCE</scope>
</reference>
<evidence type="ECO:0000313" key="2">
    <source>
        <dbReference type="Proteomes" id="UP000663844"/>
    </source>
</evidence>
<protein>
    <submittedName>
        <fullName evidence="1">Uncharacterized protein</fullName>
    </submittedName>
</protein>
<name>A0A820JS75_9BILA</name>
<dbReference type="AlphaFoldDB" id="A0A820JS75"/>
<dbReference type="EMBL" id="CAJOAZ010018932">
    <property type="protein sequence ID" value="CAF4331165.1"/>
    <property type="molecule type" value="Genomic_DNA"/>
</dbReference>
<evidence type="ECO:0000313" key="1">
    <source>
        <dbReference type="EMBL" id="CAF4331165.1"/>
    </source>
</evidence>
<comment type="caution">
    <text evidence="1">The sequence shown here is derived from an EMBL/GenBank/DDBJ whole genome shotgun (WGS) entry which is preliminary data.</text>
</comment>
<feature type="non-terminal residue" evidence="1">
    <location>
        <position position="1"/>
    </location>
</feature>
<accession>A0A820JS75</accession>
<gene>
    <name evidence="1" type="ORF">OXD698_LOCUS47701</name>
</gene>
<proteinExistence type="predicted"/>
<organism evidence="1 2">
    <name type="scientific">Adineta steineri</name>
    <dbReference type="NCBI Taxonomy" id="433720"/>
    <lineage>
        <taxon>Eukaryota</taxon>
        <taxon>Metazoa</taxon>
        <taxon>Spiralia</taxon>
        <taxon>Gnathifera</taxon>
        <taxon>Rotifera</taxon>
        <taxon>Eurotatoria</taxon>
        <taxon>Bdelloidea</taxon>
        <taxon>Adinetida</taxon>
        <taxon>Adinetidae</taxon>
        <taxon>Adineta</taxon>
    </lineage>
</organism>
<sequence>PTVERLLLVADPQLIGEKDEGFFGLITRNDADRYDLIFIDIDKSL</sequence>
<dbReference type="Proteomes" id="UP000663844">
    <property type="component" value="Unassembled WGS sequence"/>
</dbReference>